<evidence type="ECO:0000256" key="1">
    <source>
        <dbReference type="SAM" id="MobiDB-lite"/>
    </source>
</evidence>
<accession>A0A8S9M552</accession>
<dbReference type="Proteomes" id="UP000712281">
    <property type="component" value="Unassembled WGS sequence"/>
</dbReference>
<protein>
    <submittedName>
        <fullName evidence="3">Uncharacterized protein</fullName>
    </submittedName>
</protein>
<sequence>MRTRWVQDTPPSLDLDPDLETRDKGEEIEIRSPPPPHGAGEERESVRQRGERERRRGEREKRERDGAREKGRARRLGFLVSGNSLQSFAFVSV</sequence>
<dbReference type="AlphaFoldDB" id="A0A8S9M552"/>
<dbReference type="EMBL" id="QGKY02000089">
    <property type="protein sequence ID" value="KAF2613129.1"/>
    <property type="molecule type" value="Genomic_DNA"/>
</dbReference>
<evidence type="ECO:0000313" key="2">
    <source>
        <dbReference type="EMBL" id="KAF2578335.1"/>
    </source>
</evidence>
<gene>
    <name evidence="2" type="ORF">F2Q68_00004891</name>
    <name evidence="3" type="ORF">F2Q70_00011843</name>
</gene>
<reference evidence="3" key="1">
    <citation type="submission" date="2019-12" db="EMBL/GenBank/DDBJ databases">
        <title>Genome sequencing and annotation of Brassica cretica.</title>
        <authorList>
            <person name="Studholme D.J."/>
            <person name="Sarris P.F."/>
        </authorList>
    </citation>
    <scope>NUCLEOTIDE SEQUENCE</scope>
    <source>
        <strain evidence="2">PFS-001/15</strain>
        <strain evidence="3">PFS-102/07</strain>
        <tissue evidence="3">Leaf</tissue>
    </source>
</reference>
<comment type="caution">
    <text evidence="3">The sequence shown here is derived from an EMBL/GenBank/DDBJ whole genome shotgun (WGS) entry which is preliminary data.</text>
</comment>
<evidence type="ECO:0000313" key="3">
    <source>
        <dbReference type="EMBL" id="KAF2613129.1"/>
    </source>
</evidence>
<dbReference type="EMBL" id="QGKW02001660">
    <property type="protein sequence ID" value="KAF2578335.1"/>
    <property type="molecule type" value="Genomic_DNA"/>
</dbReference>
<feature type="compositionally biased region" description="Basic and acidic residues" evidence="1">
    <location>
        <begin position="19"/>
        <end position="30"/>
    </location>
</feature>
<organism evidence="3">
    <name type="scientific">Brassica cretica</name>
    <name type="common">Mustard</name>
    <dbReference type="NCBI Taxonomy" id="69181"/>
    <lineage>
        <taxon>Eukaryota</taxon>
        <taxon>Viridiplantae</taxon>
        <taxon>Streptophyta</taxon>
        <taxon>Embryophyta</taxon>
        <taxon>Tracheophyta</taxon>
        <taxon>Spermatophyta</taxon>
        <taxon>Magnoliopsida</taxon>
        <taxon>eudicotyledons</taxon>
        <taxon>Gunneridae</taxon>
        <taxon>Pentapetalae</taxon>
        <taxon>rosids</taxon>
        <taxon>malvids</taxon>
        <taxon>Brassicales</taxon>
        <taxon>Brassicaceae</taxon>
        <taxon>Brassiceae</taxon>
        <taxon>Brassica</taxon>
    </lineage>
</organism>
<feature type="compositionally biased region" description="Basic and acidic residues" evidence="1">
    <location>
        <begin position="39"/>
        <end position="70"/>
    </location>
</feature>
<name>A0A8S9M552_BRACR</name>
<feature type="region of interest" description="Disordered" evidence="1">
    <location>
        <begin position="1"/>
        <end position="76"/>
    </location>
</feature>
<proteinExistence type="predicted"/>